<dbReference type="EMBL" id="BAAAME010000009">
    <property type="protein sequence ID" value="GAA1751424.1"/>
    <property type="molecule type" value="Genomic_DNA"/>
</dbReference>
<dbReference type="Proteomes" id="UP001501057">
    <property type="component" value="Unassembled WGS sequence"/>
</dbReference>
<feature type="compositionally biased region" description="Low complexity" evidence="1">
    <location>
        <begin position="28"/>
        <end position="37"/>
    </location>
</feature>
<keyword evidence="3" id="KW-1185">Reference proteome</keyword>
<organism evidence="2 3">
    <name type="scientific">Aeromicrobium alkaliterrae</name>
    <dbReference type="NCBI Taxonomy" id="302168"/>
    <lineage>
        <taxon>Bacteria</taxon>
        <taxon>Bacillati</taxon>
        <taxon>Actinomycetota</taxon>
        <taxon>Actinomycetes</taxon>
        <taxon>Propionibacteriales</taxon>
        <taxon>Nocardioidaceae</taxon>
        <taxon>Aeromicrobium</taxon>
    </lineage>
</organism>
<gene>
    <name evidence="2" type="ORF">GCM10009710_33890</name>
</gene>
<evidence type="ECO:0000313" key="3">
    <source>
        <dbReference type="Proteomes" id="UP001501057"/>
    </source>
</evidence>
<dbReference type="RefSeq" id="WP_344203801.1">
    <property type="nucleotide sequence ID" value="NZ_BAAAME010000009.1"/>
</dbReference>
<evidence type="ECO:0000256" key="1">
    <source>
        <dbReference type="SAM" id="MobiDB-lite"/>
    </source>
</evidence>
<protein>
    <recommendedName>
        <fullName evidence="4">Centromere-binding protein ParB C-terminal domain-containing protein</fullName>
    </recommendedName>
</protein>
<feature type="region of interest" description="Disordered" evidence="1">
    <location>
        <begin position="1"/>
        <end position="82"/>
    </location>
</feature>
<feature type="compositionally biased region" description="Basic and acidic residues" evidence="1">
    <location>
        <begin position="38"/>
        <end position="52"/>
    </location>
</feature>
<name>A0ABN2K9U7_9ACTN</name>
<evidence type="ECO:0000313" key="2">
    <source>
        <dbReference type="EMBL" id="GAA1751424.1"/>
    </source>
</evidence>
<reference evidence="2 3" key="1">
    <citation type="journal article" date="2019" name="Int. J. Syst. Evol. Microbiol.">
        <title>The Global Catalogue of Microorganisms (GCM) 10K type strain sequencing project: providing services to taxonomists for standard genome sequencing and annotation.</title>
        <authorList>
            <consortium name="The Broad Institute Genomics Platform"/>
            <consortium name="The Broad Institute Genome Sequencing Center for Infectious Disease"/>
            <person name="Wu L."/>
            <person name="Ma J."/>
        </authorList>
    </citation>
    <scope>NUCLEOTIDE SEQUENCE [LARGE SCALE GENOMIC DNA]</scope>
    <source>
        <strain evidence="2 3">JCM 13518</strain>
    </source>
</reference>
<evidence type="ECO:0008006" key="4">
    <source>
        <dbReference type="Google" id="ProtNLM"/>
    </source>
</evidence>
<proteinExistence type="predicted"/>
<accession>A0ABN2K9U7</accession>
<sequence length="146" mass="15606">MARRDFASMIPTLDKAPETPAAPPTPTVVPSTAAAATKKVDKSPKKTPEAKKAATRPPERSAPVASRGVAGGVGFDQLERKETRLSADQYAELTTIARDLNRRRAGAGHRITENTLIRLGIDLLRERAGDLSGATEAELRASLRLP</sequence>
<comment type="caution">
    <text evidence="2">The sequence shown here is derived from an EMBL/GenBank/DDBJ whole genome shotgun (WGS) entry which is preliminary data.</text>
</comment>